<sequence length="151" mass="16885">MKKNKQVPNKRKIIYQIGLGLIIIGGLLFLSTFITFAINFGNFENFDQQMSSHFFRAIGGMLSIIIGGFLLFVGKLGLAGSGLVLDTEQKRKDLEPINRMLGKQLGDVLEASNIKSHFGQQNHQIIKIRCQSCNHLNDEQNKFCGKCGKKI</sequence>
<dbReference type="EMBL" id="AP026867">
    <property type="protein sequence ID" value="BDS12045.1"/>
    <property type="molecule type" value="Genomic_DNA"/>
</dbReference>
<keyword evidence="1" id="KW-0812">Transmembrane</keyword>
<dbReference type="RefSeq" id="WP_264793165.1">
    <property type="nucleotide sequence ID" value="NZ_AP026867.1"/>
</dbReference>
<dbReference type="Proteomes" id="UP001060919">
    <property type="component" value="Chromosome"/>
</dbReference>
<feature type="transmembrane region" description="Helical" evidence="1">
    <location>
        <begin position="58"/>
        <end position="85"/>
    </location>
</feature>
<name>A0A915YFF3_9BACT</name>
<accession>A0A915YFF3</accession>
<keyword evidence="3" id="KW-1185">Reference proteome</keyword>
<protein>
    <submittedName>
        <fullName evidence="2">Zinc ribbon domain-containing protein</fullName>
    </submittedName>
</protein>
<keyword evidence="1" id="KW-0472">Membrane</keyword>
<proteinExistence type="predicted"/>
<organism evidence="2 3">
    <name type="scientific">Aureispira anguillae</name>
    <dbReference type="NCBI Taxonomy" id="2864201"/>
    <lineage>
        <taxon>Bacteria</taxon>
        <taxon>Pseudomonadati</taxon>
        <taxon>Bacteroidota</taxon>
        <taxon>Saprospiria</taxon>
        <taxon>Saprospirales</taxon>
        <taxon>Saprospiraceae</taxon>
        <taxon>Aureispira</taxon>
    </lineage>
</organism>
<evidence type="ECO:0000313" key="2">
    <source>
        <dbReference type="EMBL" id="BDS12045.1"/>
    </source>
</evidence>
<evidence type="ECO:0000256" key="1">
    <source>
        <dbReference type="SAM" id="Phobius"/>
    </source>
</evidence>
<evidence type="ECO:0000313" key="3">
    <source>
        <dbReference type="Proteomes" id="UP001060919"/>
    </source>
</evidence>
<gene>
    <name evidence="2" type="ORF">AsAng_0027600</name>
</gene>
<reference evidence="2" key="1">
    <citation type="submission" date="2022-09" db="EMBL/GenBank/DDBJ databases">
        <title>Aureispira anguillicida sp. nov., isolated from Leptocephalus of Japanese eel Anguilla japonica.</title>
        <authorList>
            <person name="Yuasa K."/>
            <person name="Mekata T."/>
            <person name="Ikunari K."/>
        </authorList>
    </citation>
    <scope>NUCLEOTIDE SEQUENCE</scope>
    <source>
        <strain evidence="2">EL160426</strain>
    </source>
</reference>
<keyword evidence="1" id="KW-1133">Transmembrane helix</keyword>
<feature type="transmembrane region" description="Helical" evidence="1">
    <location>
        <begin position="12"/>
        <end position="38"/>
    </location>
</feature>
<dbReference type="AlphaFoldDB" id="A0A915YFF3"/>
<dbReference type="KEGG" id="aup:AsAng_0027600"/>